<proteinExistence type="predicted"/>
<feature type="region of interest" description="Disordered" evidence="1">
    <location>
        <begin position="672"/>
        <end position="697"/>
    </location>
</feature>
<feature type="compositionally biased region" description="Low complexity" evidence="1">
    <location>
        <begin position="728"/>
        <end position="748"/>
    </location>
</feature>
<dbReference type="InterPro" id="IPR032675">
    <property type="entry name" value="LRR_dom_sf"/>
</dbReference>
<gene>
    <name evidence="2" type="ORF">Agabi119p4_11526</name>
</gene>
<organism evidence="2 3">
    <name type="scientific">Agaricus bisporus var. burnettii</name>
    <dbReference type="NCBI Taxonomy" id="192524"/>
    <lineage>
        <taxon>Eukaryota</taxon>
        <taxon>Fungi</taxon>
        <taxon>Dikarya</taxon>
        <taxon>Basidiomycota</taxon>
        <taxon>Agaricomycotina</taxon>
        <taxon>Agaricomycetes</taxon>
        <taxon>Agaricomycetidae</taxon>
        <taxon>Agaricales</taxon>
        <taxon>Agaricineae</taxon>
        <taxon>Agaricaceae</taxon>
        <taxon>Agaricus</taxon>
    </lineage>
</organism>
<feature type="compositionally biased region" description="Basic and acidic residues" evidence="1">
    <location>
        <begin position="672"/>
        <end position="689"/>
    </location>
</feature>
<dbReference type="Proteomes" id="UP000629468">
    <property type="component" value="Unassembled WGS sequence"/>
</dbReference>
<protein>
    <submittedName>
        <fullName evidence="2">Uncharacterized protein</fullName>
    </submittedName>
</protein>
<dbReference type="SUPFAM" id="SSF52047">
    <property type="entry name" value="RNI-like"/>
    <property type="match status" value="1"/>
</dbReference>
<dbReference type="Gene3D" id="3.80.10.10">
    <property type="entry name" value="Ribonuclease Inhibitor"/>
    <property type="match status" value="1"/>
</dbReference>
<evidence type="ECO:0000313" key="3">
    <source>
        <dbReference type="Proteomes" id="UP000629468"/>
    </source>
</evidence>
<name>A0A8H7C0G9_AGABI</name>
<accession>A0A8H7C0G9</accession>
<dbReference type="AlphaFoldDB" id="A0A8H7C0G9"/>
<comment type="caution">
    <text evidence="2">The sequence shown here is derived from an EMBL/GenBank/DDBJ whole genome shotgun (WGS) entry which is preliminary data.</text>
</comment>
<feature type="region of interest" description="Disordered" evidence="1">
    <location>
        <begin position="728"/>
        <end position="766"/>
    </location>
</feature>
<sequence length="835" mass="92859">MDDDLTATVHSALTALNPARKAQFLLDTALSLIDAGRYGAEVEKYLDVYLKTPDLPKTQVAQALLARANARKAAGDELLTQAHQDFQAVLRLDPSNRQVAHQIRRRTQIHFAHDPPSHRAPLEVWSRIANYIPRYHLRSWLHLSSFHRSIALHHIFHSVDLYFGEDQPENVNRSLDIFDRVKSDRSFALLVKCLRVHWAYEEGELLDIMLRVFRTALPEFIALKEFEWIGYPELRQDMVQSILASHPRLVAFGCIGFHFDACGISAFHTLRKLTLRAEDDDGYADWSEITTVLNNNASTLTHLTLGAYLHRQHSWDSPFSSPTIHNLTHLDLVDTRMSHLVLSRIANAAGGVNGRLESLTLHGVMEEPGKAAVIFDSDEIVGMGGQHTLLPRLTSFRFLLVGQPQFVNNTNPNPSSQHPQEHYDPTILHLYQTITHFLRNRPNLRKLDLGGCPWEFLVPILPELKGLRVLGVRIGCSVRGCGSRSKSRVVGGGGGEEEEEGYTSEIDALVQSIPNQMTALRVEVGVSELPLHVYATQFQKFKSLSFLHLQLNNAELAYHVLPETPRSTLASSSSMPHPQMQLLRHYGKMRGPGGPVYPHHHHPLAPQLVRVRNHHHNNNHIDVDHDVPLPVVPLEPLDTLESARHVALSVESLDFVGWNEELYVIVRGLGGGERERLRGGGESEEKGEVGNRGVRKVDVGASTMDMIDGGGGGGAKNSVLPISSQLLASTASSSSTPPLPSTSSSPLPSHIPTTNGVLSPHLSTSTSTPITIPVRTIMHQQQQQQQTTTMKTMELKELPSPRKLDCAKGVDLGNEDNVWLERRDVPIDYDMPVGE</sequence>
<reference evidence="2 3" key="1">
    <citation type="journal article" name="Sci. Rep.">
        <title>Telomere-to-telomere assembled and centromere annotated genomes of the two main subspecies of the button mushroom Agaricus bisporus reveal especially polymorphic chromosome ends.</title>
        <authorList>
            <person name="Sonnenberg A.S.M."/>
            <person name="Sedaghat-Telgerd N."/>
            <person name="Lavrijssen B."/>
            <person name="Ohm R.A."/>
            <person name="Hendrickx P.M."/>
            <person name="Scholtmeijer K."/>
            <person name="Baars J.J.P."/>
            <person name="van Peer A."/>
        </authorList>
    </citation>
    <scope>NUCLEOTIDE SEQUENCE [LARGE SCALE GENOMIC DNA]</scope>
    <source>
        <strain evidence="2 3">H119_p4</strain>
    </source>
</reference>
<dbReference type="EMBL" id="JABXXO010000016">
    <property type="protein sequence ID" value="KAF7759831.1"/>
    <property type="molecule type" value="Genomic_DNA"/>
</dbReference>
<evidence type="ECO:0000313" key="2">
    <source>
        <dbReference type="EMBL" id="KAF7759831.1"/>
    </source>
</evidence>
<evidence type="ECO:0000256" key="1">
    <source>
        <dbReference type="SAM" id="MobiDB-lite"/>
    </source>
</evidence>